<protein>
    <submittedName>
        <fullName evidence="1">Uncharacterized protein</fullName>
    </submittedName>
</protein>
<dbReference type="AlphaFoldDB" id="A0A0E9Q4E9"/>
<name>A0A0E9Q4E9_ANGAN</name>
<organism evidence="1">
    <name type="scientific">Anguilla anguilla</name>
    <name type="common">European freshwater eel</name>
    <name type="synonym">Muraena anguilla</name>
    <dbReference type="NCBI Taxonomy" id="7936"/>
    <lineage>
        <taxon>Eukaryota</taxon>
        <taxon>Metazoa</taxon>
        <taxon>Chordata</taxon>
        <taxon>Craniata</taxon>
        <taxon>Vertebrata</taxon>
        <taxon>Euteleostomi</taxon>
        <taxon>Actinopterygii</taxon>
        <taxon>Neopterygii</taxon>
        <taxon>Teleostei</taxon>
        <taxon>Anguilliformes</taxon>
        <taxon>Anguillidae</taxon>
        <taxon>Anguilla</taxon>
    </lineage>
</organism>
<accession>A0A0E9Q4E9</accession>
<dbReference type="EMBL" id="GBXM01096836">
    <property type="protein sequence ID" value="JAH11741.1"/>
    <property type="molecule type" value="Transcribed_RNA"/>
</dbReference>
<reference evidence="1" key="1">
    <citation type="submission" date="2014-11" db="EMBL/GenBank/DDBJ databases">
        <authorList>
            <person name="Amaro Gonzalez C."/>
        </authorList>
    </citation>
    <scope>NUCLEOTIDE SEQUENCE</scope>
</reference>
<reference evidence="1" key="2">
    <citation type="journal article" date="2015" name="Fish Shellfish Immunol.">
        <title>Early steps in the European eel (Anguilla anguilla)-Vibrio vulnificus interaction in the gills: Role of the RtxA13 toxin.</title>
        <authorList>
            <person name="Callol A."/>
            <person name="Pajuelo D."/>
            <person name="Ebbesson L."/>
            <person name="Teles M."/>
            <person name="MacKenzie S."/>
            <person name="Amaro C."/>
        </authorList>
    </citation>
    <scope>NUCLEOTIDE SEQUENCE</scope>
</reference>
<evidence type="ECO:0000313" key="1">
    <source>
        <dbReference type="EMBL" id="JAH11741.1"/>
    </source>
</evidence>
<proteinExistence type="predicted"/>
<sequence>MVLKHSTTELQKAMVKLFKLELSSGCLLDISNQGLISPFYKSGDKLDPTNYQDICVSSNLGQVILQHP</sequence>